<dbReference type="GO" id="GO:0003724">
    <property type="term" value="F:RNA helicase activity"/>
    <property type="evidence" value="ECO:0007669"/>
    <property type="project" value="InterPro"/>
</dbReference>
<keyword evidence="12" id="KW-0547">Nucleotide-binding</keyword>
<keyword evidence="19" id="KW-0511">Multifunctional enzyme</keyword>
<keyword evidence="15" id="KW-0347">Helicase</keyword>
<evidence type="ECO:0000256" key="9">
    <source>
        <dbReference type="ARBA" id="ARBA00022705"/>
    </source>
</evidence>
<evidence type="ECO:0000256" key="17">
    <source>
        <dbReference type="ARBA" id="ARBA00023124"/>
    </source>
</evidence>
<dbReference type="GO" id="GO:0006260">
    <property type="term" value="P:DNA replication"/>
    <property type="evidence" value="ECO:0007669"/>
    <property type="project" value="UniProtKB-KW"/>
</dbReference>
<dbReference type="InterPro" id="IPR027417">
    <property type="entry name" value="P-loop_NTPase"/>
</dbReference>
<evidence type="ECO:0000256" key="13">
    <source>
        <dbReference type="ARBA" id="ARBA00022759"/>
    </source>
</evidence>
<keyword evidence="9" id="KW-0235">DNA replication</keyword>
<name>W5ZKF0_9CIRC</name>
<comment type="cofactor">
    <cofactor evidence="1">
        <name>Mn(2+)</name>
        <dbReference type="ChEBI" id="CHEBI:29035"/>
    </cofactor>
</comment>
<comment type="catalytic activity">
    <reaction evidence="22">
        <text>ATP + H2O = ADP + phosphate + H(+)</text>
        <dbReference type="Rhea" id="RHEA:13065"/>
        <dbReference type="ChEBI" id="CHEBI:15377"/>
        <dbReference type="ChEBI" id="CHEBI:15378"/>
        <dbReference type="ChEBI" id="CHEBI:30616"/>
        <dbReference type="ChEBI" id="CHEBI:43474"/>
        <dbReference type="ChEBI" id="CHEBI:456216"/>
    </reaction>
</comment>
<evidence type="ECO:0000256" key="8">
    <source>
        <dbReference type="ARBA" id="ARBA00022695"/>
    </source>
</evidence>
<evidence type="ECO:0000256" key="12">
    <source>
        <dbReference type="ARBA" id="ARBA00022741"/>
    </source>
</evidence>
<keyword evidence="7" id="KW-0808">Transferase</keyword>
<keyword evidence="25" id="KW-1185">Reference proteome</keyword>
<dbReference type="Pfam" id="PF00910">
    <property type="entry name" value="RNA_helicase"/>
    <property type="match status" value="1"/>
</dbReference>
<dbReference type="GO" id="GO:0042025">
    <property type="term" value="C:host cell nucleus"/>
    <property type="evidence" value="ECO:0007669"/>
    <property type="project" value="UniProtKB-SubCell"/>
</dbReference>
<comment type="similarity">
    <text evidence="4">Belongs to the nanoviruses/circoviruses replication-associated protein family.</text>
</comment>
<dbReference type="GO" id="GO:0046872">
    <property type="term" value="F:metal ion binding"/>
    <property type="evidence" value="ECO:0007669"/>
    <property type="project" value="UniProtKB-KW"/>
</dbReference>
<dbReference type="GO" id="GO:0016787">
    <property type="term" value="F:hydrolase activity"/>
    <property type="evidence" value="ECO:0007669"/>
    <property type="project" value="UniProtKB-KW"/>
</dbReference>
<evidence type="ECO:0000256" key="11">
    <source>
        <dbReference type="ARBA" id="ARBA00022723"/>
    </source>
</evidence>
<evidence type="ECO:0000256" key="4">
    <source>
        <dbReference type="ARBA" id="ARBA00008545"/>
    </source>
</evidence>
<evidence type="ECO:0000256" key="20">
    <source>
        <dbReference type="ARBA" id="ARBA00030754"/>
    </source>
</evidence>
<dbReference type="GO" id="GO:0005524">
    <property type="term" value="F:ATP binding"/>
    <property type="evidence" value="ECO:0007669"/>
    <property type="project" value="UniProtKB-KW"/>
</dbReference>
<dbReference type="GO" id="GO:0016779">
    <property type="term" value="F:nucleotidyltransferase activity"/>
    <property type="evidence" value="ECO:0007669"/>
    <property type="project" value="UniProtKB-KW"/>
</dbReference>
<evidence type="ECO:0000259" key="23">
    <source>
        <dbReference type="PROSITE" id="PS52020"/>
    </source>
</evidence>
<keyword evidence="11" id="KW-0479">Metal-binding</keyword>
<keyword evidence="18" id="KW-0238">DNA-binding</keyword>
<dbReference type="SMR" id="W5ZKF0"/>
<evidence type="ECO:0000256" key="3">
    <source>
        <dbReference type="ARBA" id="ARBA00004147"/>
    </source>
</evidence>
<evidence type="ECO:0000256" key="7">
    <source>
        <dbReference type="ARBA" id="ARBA00022679"/>
    </source>
</evidence>
<protein>
    <recommendedName>
        <fullName evidence="5">Replication-associated protein</fullName>
    </recommendedName>
    <alternativeName>
        <fullName evidence="20">ATP-dependent helicase Rep</fullName>
    </alternativeName>
    <alternativeName>
        <fullName evidence="21">RepP</fullName>
    </alternativeName>
</protein>
<evidence type="ECO:0000256" key="10">
    <source>
        <dbReference type="ARBA" id="ARBA00022722"/>
    </source>
</evidence>
<comment type="cofactor">
    <cofactor evidence="2">
        <name>Mg(2+)</name>
        <dbReference type="ChEBI" id="CHEBI:18420"/>
    </cofactor>
</comment>
<evidence type="ECO:0000256" key="22">
    <source>
        <dbReference type="ARBA" id="ARBA00049360"/>
    </source>
</evidence>
<dbReference type="GO" id="GO:0003677">
    <property type="term" value="F:DNA binding"/>
    <property type="evidence" value="ECO:0007669"/>
    <property type="project" value="UniProtKB-KW"/>
</dbReference>
<dbReference type="GO" id="GO:0003723">
    <property type="term" value="F:RNA binding"/>
    <property type="evidence" value="ECO:0007669"/>
    <property type="project" value="InterPro"/>
</dbReference>
<dbReference type="InterPro" id="IPR049912">
    <property type="entry name" value="CRESS_DNA_REP"/>
</dbReference>
<keyword evidence="10" id="KW-0540">Nuclease</keyword>
<evidence type="ECO:0000256" key="1">
    <source>
        <dbReference type="ARBA" id="ARBA00001936"/>
    </source>
</evidence>
<keyword evidence="16" id="KW-0067">ATP-binding</keyword>
<dbReference type="OrthoDB" id="9195at10239"/>
<evidence type="ECO:0000256" key="15">
    <source>
        <dbReference type="ARBA" id="ARBA00022806"/>
    </source>
</evidence>
<dbReference type="GO" id="GO:0004519">
    <property type="term" value="F:endonuclease activity"/>
    <property type="evidence" value="ECO:0007669"/>
    <property type="project" value="UniProtKB-KW"/>
</dbReference>
<evidence type="ECO:0000313" key="25">
    <source>
        <dbReference type="Proteomes" id="UP000113390"/>
    </source>
</evidence>
<evidence type="ECO:0000256" key="5">
    <source>
        <dbReference type="ARBA" id="ARBA00014531"/>
    </source>
</evidence>
<keyword evidence="6" id="KW-1048">Host nucleus</keyword>
<evidence type="ECO:0000256" key="19">
    <source>
        <dbReference type="ARBA" id="ARBA00023268"/>
    </source>
</evidence>
<evidence type="ECO:0000256" key="18">
    <source>
        <dbReference type="ARBA" id="ARBA00023125"/>
    </source>
</evidence>
<evidence type="ECO:0000256" key="2">
    <source>
        <dbReference type="ARBA" id="ARBA00001946"/>
    </source>
</evidence>
<dbReference type="Pfam" id="PF02407">
    <property type="entry name" value="Viral_Rep"/>
    <property type="match status" value="1"/>
</dbReference>
<keyword evidence="14" id="KW-0378">Hydrolase</keyword>
<keyword evidence="13" id="KW-0255">Endonuclease</keyword>
<evidence type="ECO:0000256" key="16">
    <source>
        <dbReference type="ARBA" id="ARBA00022840"/>
    </source>
</evidence>
<comment type="subcellular location">
    <subcellularLocation>
        <location evidence="3">Host nucleus</location>
    </subcellularLocation>
</comment>
<keyword evidence="8" id="KW-0548">Nucleotidyltransferase</keyword>
<dbReference type="EMBL" id="KF726984">
    <property type="protein sequence ID" value="AHI42032.2"/>
    <property type="molecule type" value="Genomic_DNA"/>
</dbReference>
<feature type="domain" description="CRESS-DNA virus Rep endonuclease" evidence="23">
    <location>
        <begin position="2"/>
        <end position="100"/>
    </location>
</feature>
<dbReference type="SUPFAM" id="SSF52540">
    <property type="entry name" value="P-loop containing nucleoside triphosphate hydrolases"/>
    <property type="match status" value="1"/>
</dbReference>
<keyword evidence="17" id="KW-0190">Covalent protein-DNA linkage</keyword>
<dbReference type="InterPro" id="IPR000605">
    <property type="entry name" value="Helicase_SF3_ssDNA/RNA_vir"/>
</dbReference>
<evidence type="ECO:0000256" key="6">
    <source>
        <dbReference type="ARBA" id="ARBA00022562"/>
    </source>
</evidence>
<organism evidence="24 25">
    <name type="scientific">Human associated cyclovirus 10</name>
    <dbReference type="NCBI Taxonomy" id="2038728"/>
    <lineage>
        <taxon>Viruses</taxon>
        <taxon>Monodnaviria</taxon>
        <taxon>Shotokuvirae</taxon>
        <taxon>Cressdnaviricota</taxon>
        <taxon>Arfiviricetes</taxon>
        <taxon>Cirlivirales</taxon>
        <taxon>Circoviridae</taxon>
        <taxon>Cyclovirus</taxon>
        <taxon>Cyclovirus humana</taxon>
    </lineage>
</organism>
<dbReference type="Gene3D" id="3.40.1310.20">
    <property type="match status" value="1"/>
</dbReference>
<evidence type="ECO:0000256" key="14">
    <source>
        <dbReference type="ARBA" id="ARBA00022801"/>
    </source>
</evidence>
<proteinExistence type="inferred from homology"/>
<dbReference type="Proteomes" id="UP000113390">
    <property type="component" value="Segment"/>
</dbReference>
<dbReference type="PROSITE" id="PS52020">
    <property type="entry name" value="CRESS_DNA_REP"/>
    <property type="match status" value="1"/>
</dbReference>
<dbReference type="KEGG" id="vg:18982911"/>
<evidence type="ECO:0000313" key="24">
    <source>
        <dbReference type="EMBL" id="AHI42032.2"/>
    </source>
</evidence>
<evidence type="ECO:0000256" key="21">
    <source>
        <dbReference type="ARBA" id="ARBA00032243"/>
    </source>
</evidence>
<dbReference type="RefSeq" id="YP_009021871.2">
    <property type="nucleotide sequence ID" value="NC_023874.2"/>
</dbReference>
<dbReference type="GeneID" id="18982911"/>
<accession>W5ZKF0</accession>
<sequence length="278" mass="32475">MNSVVRRFCFTWHDYDCEDVAKTESFINTHCKYGIFGKEVCPDTRRIHLQGFCSLAKPKRFKWIKEQLSNRIHIEKAMGSDKENQQYCSKSGEFFEKGSPSEGSGQRTDIQSLLETIQGGEHDIRRIAEKHPACYIRYYRGIRSYLNLVAPVSPRNFKTEVRYYWGPPGSGKSRRSLEESSGLLDGTVYYKPRGEWWDGYMQQTSVIIDDFYGWIKYDELLKICDRYPHKVPIKGGFEEFTSKYIFITSNVDVCDLYKFNGYTTAAIDRRITIKENII</sequence>
<reference evidence="24 25" key="1">
    <citation type="journal article" date="2014" name="J. Gen. Virol.">
        <title>Cyclovirus in nasopharyngeal aspirates of Chilean children with respiratory infections.</title>
        <authorList>
            <person name="Phan T.G."/>
            <person name="Luchsinger V."/>
            <person name="Avendano L.F."/>
            <person name="Deng X."/>
            <person name="Delwart E."/>
        </authorList>
    </citation>
    <scope>NUCLEOTIDE SEQUENCE [LARGE SCALE GENOMIC DNA]</scope>
    <source>
        <strain evidence="24 25">7078A</strain>
    </source>
</reference>